<dbReference type="Gene3D" id="1.10.510.10">
    <property type="entry name" value="Transferase(Phosphotransferase) domain 1"/>
    <property type="match status" value="1"/>
</dbReference>
<dbReference type="EMBL" id="LR877172">
    <property type="protein sequence ID" value="CAD2222851.1"/>
    <property type="molecule type" value="Genomic_DNA"/>
</dbReference>
<feature type="compositionally biased region" description="Polar residues" evidence="6">
    <location>
        <begin position="425"/>
        <end position="449"/>
    </location>
</feature>
<keyword evidence="2" id="KW-0808">Transferase</keyword>
<gene>
    <name evidence="8" type="ORF">ADEAN_001040500</name>
</gene>
<evidence type="ECO:0000256" key="6">
    <source>
        <dbReference type="SAM" id="MobiDB-lite"/>
    </source>
</evidence>
<evidence type="ECO:0000313" key="9">
    <source>
        <dbReference type="Proteomes" id="UP000515908"/>
    </source>
</evidence>
<keyword evidence="3" id="KW-0547">Nucleotide-binding</keyword>
<dbReference type="Pfam" id="PF00069">
    <property type="entry name" value="Pkinase"/>
    <property type="match status" value="1"/>
</dbReference>
<dbReference type="InterPro" id="IPR050660">
    <property type="entry name" value="NEK_Ser/Thr_kinase"/>
</dbReference>
<feature type="domain" description="Protein kinase" evidence="7">
    <location>
        <begin position="6"/>
        <end position="296"/>
    </location>
</feature>
<organism evidence="8 9">
    <name type="scientific">Angomonas deanei</name>
    <dbReference type="NCBI Taxonomy" id="59799"/>
    <lineage>
        <taxon>Eukaryota</taxon>
        <taxon>Discoba</taxon>
        <taxon>Euglenozoa</taxon>
        <taxon>Kinetoplastea</taxon>
        <taxon>Metakinetoplastina</taxon>
        <taxon>Trypanosomatida</taxon>
        <taxon>Trypanosomatidae</taxon>
        <taxon>Strigomonadinae</taxon>
        <taxon>Angomonas</taxon>
    </lineage>
</organism>
<dbReference type="PANTHER" id="PTHR43671">
    <property type="entry name" value="SERINE/THREONINE-PROTEIN KINASE NEK"/>
    <property type="match status" value="1"/>
</dbReference>
<dbReference type="InterPro" id="IPR008271">
    <property type="entry name" value="Ser/Thr_kinase_AS"/>
</dbReference>
<dbReference type="AlphaFoldDB" id="A0A7G2CUV5"/>
<dbReference type="SMART" id="SM00220">
    <property type="entry name" value="S_TKc"/>
    <property type="match status" value="1"/>
</dbReference>
<protein>
    <recommendedName>
        <fullName evidence="1">non-specific serine/threonine protein kinase</fullName>
        <ecNumber evidence="1">2.7.11.1</ecNumber>
    </recommendedName>
</protein>
<dbReference type="Proteomes" id="UP000515908">
    <property type="component" value="Chromosome 28"/>
</dbReference>
<evidence type="ECO:0000256" key="2">
    <source>
        <dbReference type="ARBA" id="ARBA00022679"/>
    </source>
</evidence>
<feature type="compositionally biased region" description="Polar residues" evidence="6">
    <location>
        <begin position="303"/>
        <end position="313"/>
    </location>
</feature>
<evidence type="ECO:0000256" key="1">
    <source>
        <dbReference type="ARBA" id="ARBA00012513"/>
    </source>
</evidence>
<dbReference type="InterPro" id="IPR000719">
    <property type="entry name" value="Prot_kinase_dom"/>
</dbReference>
<feature type="region of interest" description="Disordered" evidence="6">
    <location>
        <begin position="425"/>
        <end position="526"/>
    </location>
</feature>
<sequence>MHINQYEVLQKIGSGACGTVFLVKEAKTGKLLAVKRVKNGAAFTKNGKLAATLRNEVEAIKKLRHPNIMSITEFLNDPDAEYLYLVMDYVQGGPIATIKPKQGLSKVCPPIQEPLLLDYSIQLLEGLHFLHSHKVVHRDIKPENILLDCNGRVVLADFGVAEAFVASFNDRIRDKMMASMRCSMAMSAADPSAFLGPKVFGKRGTLLFLAPELWLGLDAAGFPVDIWATGITIYVLLSGNMPFRNTDDISKGQFALPENVHDEWNSLLLGMLAFEPHKRWSSSRSLEYLRQMKQTMHFADCAPQNTSQQDNMDSVSISSEQRSETSSAMSSTCSTLVDFGFSLSQAAYDRTVTPTRPPLVASRLADPSHADSLPPSPVCSDSLDSSLQTVSFLSPDPLAETVRKHSEAVVSTPILQVLPVDQEKMSTPVSASSGGLTKSGDTPKVTQSPEKLPGIGKKTPVSHAKSVLPALGGTPHEMRRTSSTAVASQLQFNAPHKRTSTYHSVDSMPAVATAGRKDSGPSKKKK</sequence>
<dbReference type="OrthoDB" id="68483at2759"/>
<evidence type="ECO:0000256" key="5">
    <source>
        <dbReference type="ARBA" id="ARBA00022840"/>
    </source>
</evidence>
<keyword evidence="9" id="KW-1185">Reference proteome</keyword>
<feature type="compositionally biased region" description="Polar residues" evidence="6">
    <location>
        <begin position="481"/>
        <end position="492"/>
    </location>
</feature>
<dbReference type="VEuPathDB" id="TriTrypDB:ADEAN_001040500"/>
<dbReference type="PROSITE" id="PS00108">
    <property type="entry name" value="PROTEIN_KINASE_ST"/>
    <property type="match status" value="1"/>
</dbReference>
<accession>A0A7G2CUV5</accession>
<dbReference type="PROSITE" id="PS50011">
    <property type="entry name" value="PROTEIN_KINASE_DOM"/>
    <property type="match status" value="1"/>
</dbReference>
<name>A0A7G2CUV5_9TRYP</name>
<feature type="compositionally biased region" description="Low complexity" evidence="6">
    <location>
        <begin position="314"/>
        <end position="329"/>
    </location>
</feature>
<evidence type="ECO:0000259" key="7">
    <source>
        <dbReference type="PROSITE" id="PS50011"/>
    </source>
</evidence>
<dbReference type="SUPFAM" id="SSF56112">
    <property type="entry name" value="Protein kinase-like (PK-like)"/>
    <property type="match status" value="1"/>
</dbReference>
<dbReference type="GO" id="GO:0005524">
    <property type="term" value="F:ATP binding"/>
    <property type="evidence" value="ECO:0007669"/>
    <property type="project" value="UniProtKB-KW"/>
</dbReference>
<dbReference type="PANTHER" id="PTHR43671:SF13">
    <property type="entry name" value="SERINE_THREONINE-PROTEIN KINASE NEK2"/>
    <property type="match status" value="1"/>
</dbReference>
<proteinExistence type="predicted"/>
<reference evidence="8 9" key="1">
    <citation type="submission" date="2020-08" db="EMBL/GenBank/DDBJ databases">
        <authorList>
            <person name="Newling K."/>
            <person name="Davey J."/>
            <person name="Forrester S."/>
        </authorList>
    </citation>
    <scope>NUCLEOTIDE SEQUENCE [LARGE SCALE GENOMIC DNA]</scope>
    <source>
        <strain evidence="9">Crithidia deanei Carvalho (ATCC PRA-265)</strain>
    </source>
</reference>
<evidence type="ECO:0000313" key="8">
    <source>
        <dbReference type="EMBL" id="CAD2222851.1"/>
    </source>
</evidence>
<feature type="region of interest" description="Disordered" evidence="6">
    <location>
        <begin position="359"/>
        <end position="381"/>
    </location>
</feature>
<evidence type="ECO:0000256" key="3">
    <source>
        <dbReference type="ARBA" id="ARBA00022741"/>
    </source>
</evidence>
<dbReference type="EC" id="2.7.11.1" evidence="1"/>
<feature type="compositionally biased region" description="Basic and acidic residues" evidence="6">
    <location>
        <begin position="515"/>
        <end position="526"/>
    </location>
</feature>
<evidence type="ECO:0000256" key="4">
    <source>
        <dbReference type="ARBA" id="ARBA00022777"/>
    </source>
</evidence>
<keyword evidence="4 8" id="KW-0418">Kinase</keyword>
<feature type="region of interest" description="Disordered" evidence="6">
    <location>
        <begin position="303"/>
        <end position="329"/>
    </location>
</feature>
<keyword evidence="5" id="KW-0067">ATP-binding</keyword>
<dbReference type="GO" id="GO:0004674">
    <property type="term" value="F:protein serine/threonine kinase activity"/>
    <property type="evidence" value="ECO:0007669"/>
    <property type="project" value="UniProtKB-EC"/>
</dbReference>
<dbReference type="InterPro" id="IPR011009">
    <property type="entry name" value="Kinase-like_dom_sf"/>
</dbReference>